<sequence>MNSDALKNFNGVFLKATGVFSKLVMEKNKKIEQKVNKAFLELENPTRFEGTSFFQRKVMAGLRQETSGSGYPNLQKISGWAAVIMVLINISLLTSQFPGTATDSENTIDLLLEKYELMPASSWENYFALDDINAIENKNEE</sequence>
<dbReference type="Proteomes" id="UP000244956">
    <property type="component" value="Unassembled WGS sequence"/>
</dbReference>
<evidence type="ECO:0000313" key="1">
    <source>
        <dbReference type="EMBL" id="PWD99431.1"/>
    </source>
</evidence>
<dbReference type="AlphaFoldDB" id="A0A2U2B8L7"/>
<evidence type="ECO:0000313" key="2">
    <source>
        <dbReference type="Proteomes" id="UP000244956"/>
    </source>
</evidence>
<name>A0A2U2B8L7_9BACT</name>
<protein>
    <submittedName>
        <fullName evidence="1">Uncharacterized protein</fullName>
    </submittedName>
</protein>
<organism evidence="1 2">
    <name type="scientific">Marinilabilia rubra</name>
    <dbReference type="NCBI Taxonomy" id="2162893"/>
    <lineage>
        <taxon>Bacteria</taxon>
        <taxon>Pseudomonadati</taxon>
        <taxon>Bacteroidota</taxon>
        <taxon>Bacteroidia</taxon>
        <taxon>Marinilabiliales</taxon>
        <taxon>Marinilabiliaceae</taxon>
        <taxon>Marinilabilia</taxon>
    </lineage>
</organism>
<keyword evidence="2" id="KW-1185">Reference proteome</keyword>
<gene>
    <name evidence="1" type="ORF">DDZ16_10510</name>
</gene>
<reference evidence="1 2" key="1">
    <citation type="submission" date="2018-05" db="EMBL/GenBank/DDBJ databases">
        <title>Marinilabilia rubrum sp. nov., isolated from saltern sediment.</title>
        <authorList>
            <person name="Zhang R."/>
        </authorList>
    </citation>
    <scope>NUCLEOTIDE SEQUENCE [LARGE SCALE GENOMIC DNA]</scope>
    <source>
        <strain evidence="1 2">WTE16</strain>
    </source>
</reference>
<proteinExistence type="predicted"/>
<dbReference type="EMBL" id="QEWP01000007">
    <property type="protein sequence ID" value="PWD99431.1"/>
    <property type="molecule type" value="Genomic_DNA"/>
</dbReference>
<comment type="caution">
    <text evidence="1">The sequence shown here is derived from an EMBL/GenBank/DDBJ whole genome shotgun (WGS) entry which is preliminary data.</text>
</comment>
<accession>A0A2U2B8L7</accession>